<sequence length="71" mass="7810">MVNLAPRKGKLMPMASRKSLNKIYSITSIQTSPTGVERFVLCAESKVHRILLHQPPFSSSLSFKVHVGTSA</sequence>
<protein>
    <submittedName>
        <fullName evidence="1">Uncharacterized protein</fullName>
    </submittedName>
</protein>
<dbReference type="Proteomes" id="UP000075880">
    <property type="component" value="Unassembled WGS sequence"/>
</dbReference>
<keyword evidence="2" id="KW-1185">Reference proteome</keyword>
<dbReference type="EnsemblMetazoa" id="ENSAATROPT013967">
    <property type="protein sequence ID" value="ENSAATROPP012724"/>
    <property type="gene ID" value="ENSAATROPG011330"/>
</dbReference>
<name>A0AAG5DPU1_ANOAO</name>
<proteinExistence type="predicted"/>
<reference evidence="1" key="1">
    <citation type="submission" date="2024-04" db="UniProtKB">
        <authorList>
            <consortium name="EnsemblMetazoa"/>
        </authorList>
    </citation>
    <scope>IDENTIFICATION</scope>
    <source>
        <strain evidence="1">EBRO</strain>
    </source>
</reference>
<organism evidence="1 2">
    <name type="scientific">Anopheles atroparvus</name>
    <name type="common">European mosquito</name>
    <dbReference type="NCBI Taxonomy" id="41427"/>
    <lineage>
        <taxon>Eukaryota</taxon>
        <taxon>Metazoa</taxon>
        <taxon>Ecdysozoa</taxon>
        <taxon>Arthropoda</taxon>
        <taxon>Hexapoda</taxon>
        <taxon>Insecta</taxon>
        <taxon>Pterygota</taxon>
        <taxon>Neoptera</taxon>
        <taxon>Endopterygota</taxon>
        <taxon>Diptera</taxon>
        <taxon>Nematocera</taxon>
        <taxon>Culicoidea</taxon>
        <taxon>Culicidae</taxon>
        <taxon>Anophelinae</taxon>
        <taxon>Anopheles</taxon>
    </lineage>
</organism>
<evidence type="ECO:0000313" key="2">
    <source>
        <dbReference type="Proteomes" id="UP000075880"/>
    </source>
</evidence>
<evidence type="ECO:0000313" key="1">
    <source>
        <dbReference type="EnsemblMetazoa" id="ENSAATROPP012724"/>
    </source>
</evidence>
<dbReference type="AlphaFoldDB" id="A0AAG5DPU1"/>
<accession>A0AAG5DPU1</accession>